<keyword evidence="4" id="KW-1185">Reference proteome</keyword>
<feature type="transmembrane region" description="Helical" evidence="2">
    <location>
        <begin position="662"/>
        <end position="684"/>
    </location>
</feature>
<evidence type="ECO:0000313" key="3">
    <source>
        <dbReference type="EMBL" id="GAW09833.1"/>
    </source>
</evidence>
<dbReference type="PANTHER" id="PTHR28093">
    <property type="entry name" value="MORPHOGENESIS-RELATED PROTEIN MSB1"/>
    <property type="match status" value="1"/>
</dbReference>
<feature type="region of interest" description="Disordered" evidence="1">
    <location>
        <begin position="430"/>
        <end position="455"/>
    </location>
</feature>
<keyword evidence="2" id="KW-0812">Transmembrane</keyword>
<evidence type="ECO:0000313" key="4">
    <source>
        <dbReference type="Proteomes" id="UP000188533"/>
    </source>
</evidence>
<sequence length="715" mass="77901">MEVLKALFPNLTIRSHLPQLSHYPTPHYSDKDKYQWRLAFLGTHLTYVDKTDIGFGLTSLSPKPSDTFKTLSTVGGRNILNTLHNSSTYTLFDTLNTLANRQSPMSFLFSRSNSHSSPSDTDFSPYPPYTTHTLLTLLNSLPTDESGSFVGTVLPSQSSDSPSSHGATGNAYGYLSSYPTLVLGLPDLRELVQLISEHLDVETPFVFSNGGSTVSQGGGGVPVAIDLDAGRVKRLIDKYVEYLTSNSGRNTNLRKSGDHIAGFDDEARFAGPHELGMLLRWGLARVVRIESSSLPHSTTTPQNPATPHNRTFTRGLIPYLAYLNWAKQEHLLSYPLTHFSGLLDTRTRISVPVKVVDEFGAEETLWRDEYKEVIPTALKETLITLFALLAKLVAHSAKSGATPPGLSPLFGPLLFGLGALPGDLISLSPSSASPTVPPPSAIPSSSTSTTPDPTSFESTYTAYLRSVHATEHCLLSFIRWQDTPTSLGGGGSGAGGIPGRLKEWIKDYPRTLSGHARVLAIADLLGSGGFRDREQHSLGPRKGAQTIRLLAVRRTVPVYDRDLVRSSARWGLPTYAAVGGGGLSSNSLPGNKEWGRVSPPVQVPQGNIISNGGEDEYPSGSRAWVFPVCSSVIVSLVILFILLFLFLVFLCFDIKSFDEVYLINFYVFLPGLQSSYIIVSYIAFYLPSFFPVIPIQNPIRCSLGSIRDIRFPFAS</sequence>
<organism evidence="3 4">
    <name type="scientific">Lentinula edodes</name>
    <name type="common">Shiitake mushroom</name>
    <name type="synonym">Lentinus edodes</name>
    <dbReference type="NCBI Taxonomy" id="5353"/>
    <lineage>
        <taxon>Eukaryota</taxon>
        <taxon>Fungi</taxon>
        <taxon>Dikarya</taxon>
        <taxon>Basidiomycota</taxon>
        <taxon>Agaricomycotina</taxon>
        <taxon>Agaricomycetes</taxon>
        <taxon>Agaricomycetidae</taxon>
        <taxon>Agaricales</taxon>
        <taxon>Marasmiineae</taxon>
        <taxon>Omphalotaceae</taxon>
        <taxon>Lentinula</taxon>
    </lineage>
</organism>
<reference evidence="3 4" key="2">
    <citation type="submission" date="2017-02" db="EMBL/GenBank/DDBJ databases">
        <title>A genome survey and senescence transcriptome analysis in Lentinula edodes.</title>
        <authorList>
            <person name="Sakamoto Y."/>
            <person name="Nakade K."/>
            <person name="Sato S."/>
            <person name="Yoshida Y."/>
            <person name="Miyazaki K."/>
            <person name="Natsume S."/>
            <person name="Konno N."/>
        </authorList>
    </citation>
    <scope>NUCLEOTIDE SEQUENCE [LARGE SCALE GENOMIC DNA]</scope>
    <source>
        <strain evidence="3 4">NBRC 111202</strain>
    </source>
</reference>
<dbReference type="STRING" id="5353.A0A1Q3ERM2"/>
<keyword evidence="2" id="KW-1133">Transmembrane helix</keyword>
<proteinExistence type="predicted"/>
<dbReference type="AlphaFoldDB" id="A0A1Q3ERM2"/>
<gene>
    <name evidence="3" type="ORF">LENED_012030</name>
</gene>
<accession>A0A1Q3ERM2</accession>
<keyword evidence="2" id="KW-0472">Membrane</keyword>
<evidence type="ECO:0000256" key="2">
    <source>
        <dbReference type="SAM" id="Phobius"/>
    </source>
</evidence>
<feature type="compositionally biased region" description="Low complexity" evidence="1">
    <location>
        <begin position="442"/>
        <end position="455"/>
    </location>
</feature>
<comment type="caution">
    <text evidence="3">The sequence shown here is derived from an EMBL/GenBank/DDBJ whole genome shotgun (WGS) entry which is preliminary data.</text>
</comment>
<reference evidence="3 4" key="1">
    <citation type="submission" date="2016-08" db="EMBL/GenBank/DDBJ databases">
        <authorList>
            <consortium name="Lentinula edodes genome sequencing consortium"/>
            <person name="Sakamoto Y."/>
            <person name="Nakade K."/>
            <person name="Sato S."/>
            <person name="Yoshida Y."/>
            <person name="Miyazaki K."/>
            <person name="Natsume S."/>
            <person name="Konno N."/>
        </authorList>
    </citation>
    <scope>NUCLEOTIDE SEQUENCE [LARGE SCALE GENOMIC DNA]</scope>
    <source>
        <strain evidence="3 4">NBRC 111202</strain>
    </source>
</reference>
<dbReference type="InterPro" id="IPR037508">
    <property type="entry name" value="Msb1/Mug8"/>
</dbReference>
<protein>
    <submittedName>
        <fullName evidence="3">Uncharacterized protein</fullName>
    </submittedName>
</protein>
<evidence type="ECO:0000256" key="1">
    <source>
        <dbReference type="SAM" id="MobiDB-lite"/>
    </source>
</evidence>
<dbReference type="Proteomes" id="UP000188533">
    <property type="component" value="Unassembled WGS sequence"/>
</dbReference>
<feature type="transmembrane region" description="Helical" evidence="2">
    <location>
        <begin position="624"/>
        <end position="650"/>
    </location>
</feature>
<dbReference type="EMBL" id="BDGU01001337">
    <property type="protein sequence ID" value="GAW09833.1"/>
    <property type="molecule type" value="Genomic_DNA"/>
</dbReference>
<name>A0A1Q3ERM2_LENED</name>
<dbReference type="PANTHER" id="PTHR28093:SF1">
    <property type="entry name" value="MORPHOGENESIS-RELATED PROTEIN MSB1"/>
    <property type="match status" value="1"/>
</dbReference>